<dbReference type="EMBL" id="SNRW01001863">
    <property type="protein sequence ID" value="KAA6394732.1"/>
    <property type="molecule type" value="Genomic_DNA"/>
</dbReference>
<evidence type="ECO:0000313" key="2">
    <source>
        <dbReference type="Proteomes" id="UP000324800"/>
    </source>
</evidence>
<accession>A0A5J4WJM8</accession>
<feature type="non-terminal residue" evidence="1">
    <location>
        <position position="1"/>
    </location>
</feature>
<evidence type="ECO:0000313" key="1">
    <source>
        <dbReference type="EMBL" id="KAA6394732.1"/>
    </source>
</evidence>
<organism evidence="1 2">
    <name type="scientific">Streblomastix strix</name>
    <dbReference type="NCBI Taxonomy" id="222440"/>
    <lineage>
        <taxon>Eukaryota</taxon>
        <taxon>Metamonada</taxon>
        <taxon>Preaxostyla</taxon>
        <taxon>Oxymonadida</taxon>
        <taxon>Streblomastigidae</taxon>
        <taxon>Streblomastix</taxon>
    </lineage>
</organism>
<dbReference type="AlphaFoldDB" id="A0A5J4WJM8"/>
<reference evidence="1 2" key="1">
    <citation type="submission" date="2019-03" db="EMBL/GenBank/DDBJ databases">
        <title>Single cell metagenomics reveals metabolic interactions within the superorganism composed of flagellate Streblomastix strix and complex community of Bacteroidetes bacteria on its surface.</title>
        <authorList>
            <person name="Treitli S.C."/>
            <person name="Kolisko M."/>
            <person name="Husnik F."/>
            <person name="Keeling P."/>
            <person name="Hampl V."/>
        </authorList>
    </citation>
    <scope>NUCLEOTIDE SEQUENCE [LARGE SCALE GENOMIC DNA]</scope>
    <source>
        <strain evidence="1">ST1C</strain>
    </source>
</reference>
<proteinExistence type="predicted"/>
<gene>
    <name evidence="1" type="ORF">EZS28_009737</name>
</gene>
<comment type="caution">
    <text evidence="1">The sequence shown here is derived from an EMBL/GenBank/DDBJ whole genome shotgun (WGS) entry which is preliminary data.</text>
</comment>
<name>A0A5J4WJM8_9EUKA</name>
<protein>
    <submittedName>
        <fullName evidence="1">Uncharacterized protein</fullName>
    </submittedName>
</protein>
<sequence>PCVLLRCLRLVPEFTRGRVNVDNGDYGD</sequence>
<dbReference type="Proteomes" id="UP000324800">
    <property type="component" value="Unassembled WGS sequence"/>
</dbReference>